<dbReference type="GO" id="GO:0004674">
    <property type="term" value="F:protein serine/threonine kinase activity"/>
    <property type="evidence" value="ECO:0007669"/>
    <property type="project" value="UniProtKB-KW"/>
</dbReference>
<evidence type="ECO:0000313" key="8">
    <source>
        <dbReference type="EMBL" id="ANZ40427.1"/>
    </source>
</evidence>
<dbReference type="SMART" id="SM00220">
    <property type="entry name" value="S_TKc"/>
    <property type="match status" value="1"/>
</dbReference>
<evidence type="ECO:0000256" key="1">
    <source>
        <dbReference type="ARBA" id="ARBA00012513"/>
    </source>
</evidence>
<evidence type="ECO:0000256" key="5">
    <source>
        <dbReference type="ARBA" id="ARBA00022777"/>
    </source>
</evidence>
<organism evidence="8 9">
    <name type="scientific">Lentzea guizhouensis</name>
    <dbReference type="NCBI Taxonomy" id="1586287"/>
    <lineage>
        <taxon>Bacteria</taxon>
        <taxon>Bacillati</taxon>
        <taxon>Actinomycetota</taxon>
        <taxon>Actinomycetes</taxon>
        <taxon>Pseudonocardiales</taxon>
        <taxon>Pseudonocardiaceae</taxon>
        <taxon>Lentzea</taxon>
    </lineage>
</organism>
<reference evidence="8 9" key="1">
    <citation type="submission" date="2016-07" db="EMBL/GenBank/DDBJ databases">
        <title>Complete genome sequence of the Lentzea guizhouensis DHS C013.</title>
        <authorList>
            <person name="Cao C."/>
        </authorList>
    </citation>
    <scope>NUCLEOTIDE SEQUENCE [LARGE SCALE GENOMIC DNA]</scope>
    <source>
        <strain evidence="8 9">DHS C013</strain>
    </source>
</reference>
<dbReference type="PROSITE" id="PS00108">
    <property type="entry name" value="PROTEIN_KINASE_ST"/>
    <property type="match status" value="1"/>
</dbReference>
<evidence type="ECO:0000256" key="2">
    <source>
        <dbReference type="ARBA" id="ARBA00022527"/>
    </source>
</evidence>
<dbReference type="Pfam" id="PF00069">
    <property type="entry name" value="Pkinase"/>
    <property type="match status" value="1"/>
</dbReference>
<dbReference type="KEGG" id="led:BBK82_34850"/>
<name>A0A1B2HRS4_9PSEU</name>
<evidence type="ECO:0000313" key="9">
    <source>
        <dbReference type="Proteomes" id="UP000093053"/>
    </source>
</evidence>
<dbReference type="EC" id="2.7.11.1" evidence="1"/>
<dbReference type="Proteomes" id="UP000093053">
    <property type="component" value="Chromosome"/>
</dbReference>
<dbReference type="InterPro" id="IPR025139">
    <property type="entry name" value="DUF4062"/>
</dbReference>
<sequence>MIVLRVFVSSTYLDLLDHRQAVAEAIRGLALHADGMETWPADARDSSTYSADRVRQADVYVLLLAHRYGWVPEGAQFSVTELEYRAAREANVPVLAFFLDEQVPWPPEHIEWEARNELLRFKKDVENAVTRKHFRTPQELALQVTQALAQQAARPAERTHHRFAGLARPLSTPSRLMSEPDVLVPIGTTEDDVPLVLEVSRSQDLSEPFRQLRAAVSSSSMPPPDELLETFRASLVDHATRSWAAADMHEVLMRDGGQRTLYVLPRTLAGIFRSAMSGFLGPQPHVVDSVLSSAALRNPRPVQISMAGGFKPELQSTGGRNRFLAVDPETGTTLSVGRQRGRFVEWRPFVCESVTAVLPNTTLQLDADDGLEGCPVGEAAEFLMRRLHAHPAGATGRILVFTSVLRTDLQALMGVVADIADALGALHADGVVHGDVKPDNVLLTKDGVRLIDSFDVRPGHQAPGWTPDWSAPEQVRGEPVTPCSDIYPMAVMVVQALGGEIVGEVRKYRTPRSTSMPRELDLFHSPSLYLEPGAAPMAERGVRPWRDLVERSLSFETENRPRSMAEFAAELRTLLADHPLHGTRDLRPTGDFLATRLLDGSEAVTRVVTSKQFVARFDDFV</sequence>
<dbReference type="OrthoDB" id="135105at2"/>
<dbReference type="InterPro" id="IPR011009">
    <property type="entry name" value="Kinase-like_dom_sf"/>
</dbReference>
<proteinExistence type="predicted"/>
<accession>A0A1B2HRS4</accession>
<evidence type="ECO:0000256" key="4">
    <source>
        <dbReference type="ARBA" id="ARBA00022741"/>
    </source>
</evidence>
<dbReference type="PANTHER" id="PTHR43289:SF6">
    <property type="entry name" value="SERINE_THREONINE-PROTEIN KINASE NEKL-3"/>
    <property type="match status" value="1"/>
</dbReference>
<dbReference type="Pfam" id="PF13271">
    <property type="entry name" value="DUF4062"/>
    <property type="match status" value="1"/>
</dbReference>
<keyword evidence="3" id="KW-0808">Transferase</keyword>
<keyword evidence="2" id="KW-0723">Serine/threonine-protein kinase</keyword>
<dbReference type="SUPFAM" id="SSF56112">
    <property type="entry name" value="Protein kinase-like (PK-like)"/>
    <property type="match status" value="1"/>
</dbReference>
<dbReference type="InterPro" id="IPR008271">
    <property type="entry name" value="Ser/Thr_kinase_AS"/>
</dbReference>
<gene>
    <name evidence="8" type="ORF">BBK82_34850</name>
</gene>
<dbReference type="GO" id="GO:0005524">
    <property type="term" value="F:ATP binding"/>
    <property type="evidence" value="ECO:0007669"/>
    <property type="project" value="UniProtKB-KW"/>
</dbReference>
<keyword evidence="6" id="KW-0067">ATP-binding</keyword>
<dbReference type="EMBL" id="CP016793">
    <property type="protein sequence ID" value="ANZ40427.1"/>
    <property type="molecule type" value="Genomic_DNA"/>
</dbReference>
<dbReference type="InterPro" id="IPR000719">
    <property type="entry name" value="Prot_kinase_dom"/>
</dbReference>
<keyword evidence="9" id="KW-1185">Reference proteome</keyword>
<keyword evidence="5" id="KW-0418">Kinase</keyword>
<feature type="domain" description="Protein kinase" evidence="7">
    <location>
        <begin position="261"/>
        <end position="581"/>
    </location>
</feature>
<dbReference type="PANTHER" id="PTHR43289">
    <property type="entry name" value="MITOGEN-ACTIVATED PROTEIN KINASE KINASE KINASE 20-RELATED"/>
    <property type="match status" value="1"/>
</dbReference>
<evidence type="ECO:0000256" key="3">
    <source>
        <dbReference type="ARBA" id="ARBA00022679"/>
    </source>
</evidence>
<protein>
    <recommendedName>
        <fullName evidence="1">non-specific serine/threonine protein kinase</fullName>
        <ecNumber evidence="1">2.7.11.1</ecNumber>
    </recommendedName>
</protein>
<dbReference type="Gene3D" id="1.10.510.10">
    <property type="entry name" value="Transferase(Phosphotransferase) domain 1"/>
    <property type="match status" value="1"/>
</dbReference>
<evidence type="ECO:0000259" key="7">
    <source>
        <dbReference type="PROSITE" id="PS50011"/>
    </source>
</evidence>
<keyword evidence="4" id="KW-0547">Nucleotide-binding</keyword>
<dbReference type="STRING" id="1586287.BBK82_34850"/>
<evidence type="ECO:0000256" key="6">
    <source>
        <dbReference type="ARBA" id="ARBA00022840"/>
    </source>
</evidence>
<dbReference type="AlphaFoldDB" id="A0A1B2HRS4"/>
<dbReference type="PROSITE" id="PS50011">
    <property type="entry name" value="PROTEIN_KINASE_DOM"/>
    <property type="match status" value="1"/>
</dbReference>